<dbReference type="InterPro" id="IPR014238">
    <property type="entry name" value="Spore_YlmC/YmxH"/>
</dbReference>
<dbReference type="AlphaFoldDB" id="A0A117LB41"/>
<gene>
    <name evidence="2" type="ORF">XD66_1463</name>
</gene>
<dbReference type="PANTHER" id="PTHR40061:SF1">
    <property type="entry name" value="SPORULATION PROTEIN YLMC-RELATED"/>
    <property type="match status" value="1"/>
</dbReference>
<reference evidence="3" key="1">
    <citation type="journal article" date="2015" name="MBio">
        <title>Genome-Resolved Metagenomic Analysis Reveals Roles for Candidate Phyla and Other Microbial Community Members in Biogeochemical Transformations in Oil Reservoirs.</title>
        <authorList>
            <person name="Hu P."/>
            <person name="Tom L."/>
            <person name="Singh A."/>
            <person name="Thomas B.C."/>
            <person name="Baker B.J."/>
            <person name="Piceno Y.M."/>
            <person name="Andersen G.L."/>
            <person name="Banfield J.F."/>
        </authorList>
    </citation>
    <scope>NUCLEOTIDE SEQUENCE [LARGE SCALE GENOMIC DNA]</scope>
</reference>
<protein>
    <submittedName>
        <fullName evidence="2">Sporulation protein YlmC</fullName>
    </submittedName>
</protein>
<dbReference type="Pfam" id="PF05239">
    <property type="entry name" value="PRC"/>
    <property type="match status" value="1"/>
</dbReference>
<dbReference type="InterPro" id="IPR011033">
    <property type="entry name" value="PRC_barrel-like_sf"/>
</dbReference>
<dbReference type="InterPro" id="IPR027275">
    <property type="entry name" value="PRC-brl_dom"/>
</dbReference>
<accession>A0A117LB41</accession>
<organism evidence="2 3">
    <name type="scientific">Thermacetogenium phaeum</name>
    <dbReference type="NCBI Taxonomy" id="85874"/>
    <lineage>
        <taxon>Bacteria</taxon>
        <taxon>Bacillati</taxon>
        <taxon>Bacillota</taxon>
        <taxon>Clostridia</taxon>
        <taxon>Thermoanaerobacterales</taxon>
        <taxon>Thermoanaerobacteraceae</taxon>
        <taxon>Thermacetogenium</taxon>
    </lineage>
</organism>
<feature type="domain" description="PRC-barrel" evidence="1">
    <location>
        <begin position="1"/>
        <end position="78"/>
    </location>
</feature>
<dbReference type="OMA" id="KIGQDMI"/>
<evidence type="ECO:0000313" key="2">
    <source>
        <dbReference type="EMBL" id="KUK35829.1"/>
    </source>
</evidence>
<dbReference type="SUPFAM" id="SSF50346">
    <property type="entry name" value="PRC-barrel domain"/>
    <property type="match status" value="1"/>
</dbReference>
<dbReference type="PANTHER" id="PTHR40061">
    <property type="entry name" value="SPORULATION PROTEIN YLMC-RELATED"/>
    <property type="match status" value="1"/>
</dbReference>
<name>A0A117LB41_9THEO</name>
<dbReference type="Proteomes" id="UP000053326">
    <property type="component" value="Unassembled WGS sequence"/>
</dbReference>
<proteinExistence type="predicted"/>
<dbReference type="PATRIC" id="fig|85874.4.peg.1109"/>
<dbReference type="NCBIfam" id="TIGR02888">
    <property type="entry name" value="spore_YlmC_YmxH"/>
    <property type="match status" value="1"/>
</dbReference>
<evidence type="ECO:0000313" key="3">
    <source>
        <dbReference type="Proteomes" id="UP000053326"/>
    </source>
</evidence>
<dbReference type="EMBL" id="LGFO01000243">
    <property type="protein sequence ID" value="KUK35829.1"/>
    <property type="molecule type" value="Genomic_DNA"/>
</dbReference>
<dbReference type="Gene3D" id="2.30.30.240">
    <property type="entry name" value="PRC-barrel domain"/>
    <property type="match status" value="1"/>
</dbReference>
<evidence type="ECO:0000259" key="1">
    <source>
        <dbReference type="Pfam" id="PF05239"/>
    </source>
</evidence>
<sequence>MRLSELAGKEIINIFDGVRLGPVGDSDLVIDPESGEVLSVVLPQRSGFLSFWLERREVIIPWSTVKKVGSEVIIVDLDRTYSLYEKTV</sequence>
<comment type="caution">
    <text evidence="2">The sequence shown here is derived from an EMBL/GenBank/DDBJ whole genome shotgun (WGS) entry which is preliminary data.</text>
</comment>